<accession>A0A444HTD3</accession>
<dbReference type="RefSeq" id="WP_128411488.1">
    <property type="nucleotide sequence ID" value="NZ_SBHX01000056.1"/>
</dbReference>
<dbReference type="Proteomes" id="UP000283817">
    <property type="component" value="Unassembled WGS sequence"/>
</dbReference>
<protein>
    <submittedName>
        <fullName evidence="1">Uncharacterized protein</fullName>
    </submittedName>
</protein>
<evidence type="ECO:0000313" key="1">
    <source>
        <dbReference type="EMBL" id="RWX26600.1"/>
    </source>
</evidence>
<reference evidence="1 2" key="1">
    <citation type="submission" date="2019-01" db="EMBL/GenBank/DDBJ databases">
        <title>RHIZO-ID as a novel technology for direct rhizobia identification.</title>
        <authorList>
            <person name="De Meyer S.E."/>
        </authorList>
    </citation>
    <scope>NUCLEOTIDE SEQUENCE [LARGE SCALE GENOMIC DNA]</scope>
    <source>
        <strain evidence="1 2">WSM448</strain>
    </source>
</reference>
<name>A0A444HTD3_RHILE</name>
<evidence type="ECO:0000313" key="2">
    <source>
        <dbReference type="Proteomes" id="UP000283817"/>
    </source>
</evidence>
<proteinExistence type="predicted"/>
<gene>
    <name evidence="1" type="ORF">EHI47_23225</name>
</gene>
<dbReference type="AlphaFoldDB" id="A0A444HTD3"/>
<organism evidence="1 2">
    <name type="scientific">Rhizobium leguminosarum</name>
    <dbReference type="NCBI Taxonomy" id="384"/>
    <lineage>
        <taxon>Bacteria</taxon>
        <taxon>Pseudomonadati</taxon>
        <taxon>Pseudomonadota</taxon>
        <taxon>Alphaproteobacteria</taxon>
        <taxon>Hyphomicrobiales</taxon>
        <taxon>Rhizobiaceae</taxon>
        <taxon>Rhizobium/Agrobacterium group</taxon>
        <taxon>Rhizobium</taxon>
    </lineage>
</organism>
<dbReference type="EMBL" id="SBHX01000056">
    <property type="protein sequence ID" value="RWX26600.1"/>
    <property type="molecule type" value="Genomic_DNA"/>
</dbReference>
<comment type="caution">
    <text evidence="1">The sequence shown here is derived from an EMBL/GenBank/DDBJ whole genome shotgun (WGS) entry which is preliminary data.</text>
</comment>
<sequence>MPLHKADENDLPLFAVSSSELDFLTLIEADRPPPIAFKDRQALQCWADGEGLALSSIGRRNENDHVAIIRGKIVPFGQKEGLSYEQVWANINYERYRNAVKFKIKTTEGTLKTVDLYDSDHAVARTRLSKIWPDAWVNMLLVERSLNRSIGGLLEKDPITPEAGENHILVNVECILKLFLTRTAELTREQVPAYLKEAEKRFLSFPRGPADPILQMMGGNASAFFAHLEHEQLAFMAPGRT</sequence>